<reference evidence="1" key="2">
    <citation type="journal article" date="2022" name="New Phytol.">
        <title>Evolutionary transition to the ectomycorrhizal habit in the genomes of a hyperdiverse lineage of mushroom-forming fungi.</title>
        <authorList>
            <person name="Looney B."/>
            <person name="Miyauchi S."/>
            <person name="Morin E."/>
            <person name="Drula E."/>
            <person name="Courty P.E."/>
            <person name="Kohler A."/>
            <person name="Kuo A."/>
            <person name="LaButti K."/>
            <person name="Pangilinan J."/>
            <person name="Lipzen A."/>
            <person name="Riley R."/>
            <person name="Andreopoulos W."/>
            <person name="He G."/>
            <person name="Johnson J."/>
            <person name="Nolan M."/>
            <person name="Tritt A."/>
            <person name="Barry K.W."/>
            <person name="Grigoriev I.V."/>
            <person name="Nagy L.G."/>
            <person name="Hibbett D."/>
            <person name="Henrissat B."/>
            <person name="Matheny P.B."/>
            <person name="Labbe J."/>
            <person name="Martin F.M."/>
        </authorList>
    </citation>
    <scope>NUCLEOTIDE SEQUENCE</scope>
    <source>
        <strain evidence="1">FP105234-sp</strain>
    </source>
</reference>
<dbReference type="EMBL" id="MU275854">
    <property type="protein sequence ID" value="KAI0051208.1"/>
    <property type="molecule type" value="Genomic_DNA"/>
</dbReference>
<proteinExistence type="predicted"/>
<comment type="caution">
    <text evidence="1">The sequence shown here is derived from an EMBL/GenBank/DDBJ whole genome shotgun (WGS) entry which is preliminary data.</text>
</comment>
<organism evidence="1 2">
    <name type="scientific">Auriscalpium vulgare</name>
    <dbReference type="NCBI Taxonomy" id="40419"/>
    <lineage>
        <taxon>Eukaryota</taxon>
        <taxon>Fungi</taxon>
        <taxon>Dikarya</taxon>
        <taxon>Basidiomycota</taxon>
        <taxon>Agaricomycotina</taxon>
        <taxon>Agaricomycetes</taxon>
        <taxon>Russulales</taxon>
        <taxon>Auriscalpiaceae</taxon>
        <taxon>Auriscalpium</taxon>
    </lineage>
</organism>
<name>A0ACB8S427_9AGAM</name>
<dbReference type="Proteomes" id="UP000814033">
    <property type="component" value="Unassembled WGS sequence"/>
</dbReference>
<sequence>MYLRLCTANQPPVQFLRSSPAIHEARKRRLAIQHGPSSTGKTTLCNPLAAQLGLSKEVYITEVARTVMRVHGFTRHDVAKLEMQRAIMEAQLARDACARTSAAKAAGPGVILSDRSAVDAVVYAALNDAEDGGTRAQTLIASPQFQEALTEYRQSYFILLHPIATWLVDDGIRSLDTECLREFRDKLSQLGIPFIELGGSCRWLEERMAAVRRYAMV</sequence>
<gene>
    <name evidence="1" type="ORF">FA95DRAFT_1580761</name>
</gene>
<accession>A0ACB8S427</accession>
<evidence type="ECO:0000313" key="2">
    <source>
        <dbReference type="Proteomes" id="UP000814033"/>
    </source>
</evidence>
<keyword evidence="2" id="KW-1185">Reference proteome</keyword>
<protein>
    <submittedName>
        <fullName evidence="1">Uncharacterized protein</fullName>
    </submittedName>
</protein>
<reference evidence="1" key="1">
    <citation type="submission" date="2021-02" db="EMBL/GenBank/DDBJ databases">
        <authorList>
            <consortium name="DOE Joint Genome Institute"/>
            <person name="Ahrendt S."/>
            <person name="Looney B.P."/>
            <person name="Miyauchi S."/>
            <person name="Morin E."/>
            <person name="Drula E."/>
            <person name="Courty P.E."/>
            <person name="Chicoki N."/>
            <person name="Fauchery L."/>
            <person name="Kohler A."/>
            <person name="Kuo A."/>
            <person name="Labutti K."/>
            <person name="Pangilinan J."/>
            <person name="Lipzen A."/>
            <person name="Riley R."/>
            <person name="Andreopoulos W."/>
            <person name="He G."/>
            <person name="Johnson J."/>
            <person name="Barry K.W."/>
            <person name="Grigoriev I.V."/>
            <person name="Nagy L."/>
            <person name="Hibbett D."/>
            <person name="Henrissat B."/>
            <person name="Matheny P.B."/>
            <person name="Labbe J."/>
            <person name="Martin F."/>
        </authorList>
    </citation>
    <scope>NUCLEOTIDE SEQUENCE</scope>
    <source>
        <strain evidence="1">FP105234-sp</strain>
    </source>
</reference>
<evidence type="ECO:0000313" key="1">
    <source>
        <dbReference type="EMBL" id="KAI0051208.1"/>
    </source>
</evidence>